<dbReference type="AlphaFoldDB" id="A0A378TRP6"/>
<dbReference type="InterPro" id="IPR046335">
    <property type="entry name" value="LacI/GalR-like_sensor"/>
</dbReference>
<dbReference type="PROSITE" id="PS50932">
    <property type="entry name" value="HTH_LACI_2"/>
    <property type="match status" value="1"/>
</dbReference>
<organism evidence="6 7">
    <name type="scientific">Mycolicibacterium tokaiense</name>
    <dbReference type="NCBI Taxonomy" id="39695"/>
    <lineage>
        <taxon>Bacteria</taxon>
        <taxon>Bacillati</taxon>
        <taxon>Actinomycetota</taxon>
        <taxon>Actinomycetes</taxon>
        <taxon>Mycobacteriales</taxon>
        <taxon>Mycobacteriaceae</taxon>
        <taxon>Mycolicibacterium</taxon>
    </lineage>
</organism>
<dbReference type="CDD" id="cd01392">
    <property type="entry name" value="HTH_LacI"/>
    <property type="match status" value="1"/>
</dbReference>
<keyword evidence="3" id="KW-0804">Transcription</keyword>
<dbReference type="Proteomes" id="UP000254978">
    <property type="component" value="Unassembled WGS sequence"/>
</dbReference>
<evidence type="ECO:0000313" key="7">
    <source>
        <dbReference type="Proteomes" id="UP000254978"/>
    </source>
</evidence>
<dbReference type="EMBL" id="UGQT01000001">
    <property type="protein sequence ID" value="STZ62543.1"/>
    <property type="molecule type" value="Genomic_DNA"/>
</dbReference>
<dbReference type="PANTHER" id="PTHR30146:SF109">
    <property type="entry name" value="HTH-TYPE TRANSCRIPTIONAL REGULATOR GALS"/>
    <property type="match status" value="1"/>
</dbReference>
<evidence type="ECO:0000259" key="5">
    <source>
        <dbReference type="PROSITE" id="PS50932"/>
    </source>
</evidence>
<dbReference type="SMART" id="SM00354">
    <property type="entry name" value="HTH_LACI"/>
    <property type="match status" value="1"/>
</dbReference>
<keyword evidence="1" id="KW-0805">Transcription regulation</keyword>
<keyword evidence="6" id="KW-0413">Isomerase</keyword>
<name>A0A378TRP6_9MYCO</name>
<dbReference type="SUPFAM" id="SSF53822">
    <property type="entry name" value="Periplasmic binding protein-like I"/>
    <property type="match status" value="1"/>
</dbReference>
<evidence type="ECO:0000256" key="1">
    <source>
        <dbReference type="ARBA" id="ARBA00023015"/>
    </source>
</evidence>
<gene>
    <name evidence="6" type="primary">ccpA_5</name>
    <name evidence="6" type="ORF">NCTC10821_06112</name>
</gene>
<proteinExistence type="predicted"/>
<dbReference type="CDD" id="cd06267">
    <property type="entry name" value="PBP1_LacI_sugar_binding-like"/>
    <property type="match status" value="1"/>
</dbReference>
<evidence type="ECO:0000256" key="3">
    <source>
        <dbReference type="ARBA" id="ARBA00023163"/>
    </source>
</evidence>
<feature type="domain" description="HTH lacI-type" evidence="5">
    <location>
        <begin position="24"/>
        <end position="79"/>
    </location>
</feature>
<evidence type="ECO:0000256" key="4">
    <source>
        <dbReference type="SAM" id="MobiDB-lite"/>
    </source>
</evidence>
<dbReference type="Gene3D" id="1.10.260.40">
    <property type="entry name" value="lambda repressor-like DNA-binding domains"/>
    <property type="match status" value="1"/>
</dbReference>
<dbReference type="Pfam" id="PF00356">
    <property type="entry name" value="LacI"/>
    <property type="match status" value="1"/>
</dbReference>
<accession>A0A378TRP6</accession>
<dbReference type="GO" id="GO:0003700">
    <property type="term" value="F:DNA-binding transcription factor activity"/>
    <property type="evidence" value="ECO:0007669"/>
    <property type="project" value="TreeGrafter"/>
</dbReference>
<reference evidence="6 7" key="1">
    <citation type="submission" date="2018-06" db="EMBL/GenBank/DDBJ databases">
        <authorList>
            <consortium name="Pathogen Informatics"/>
            <person name="Doyle S."/>
        </authorList>
    </citation>
    <scope>NUCLEOTIDE SEQUENCE [LARGE SCALE GENOMIC DNA]</scope>
    <source>
        <strain evidence="6 7">NCTC10821</strain>
    </source>
</reference>
<keyword evidence="2" id="KW-0238">DNA-binding</keyword>
<feature type="region of interest" description="Disordered" evidence="4">
    <location>
        <begin position="1"/>
        <end position="23"/>
    </location>
</feature>
<dbReference type="InterPro" id="IPR010982">
    <property type="entry name" value="Lambda_DNA-bd_dom_sf"/>
</dbReference>
<evidence type="ECO:0000313" key="6">
    <source>
        <dbReference type="EMBL" id="STZ62543.1"/>
    </source>
</evidence>
<dbReference type="InterPro" id="IPR028082">
    <property type="entry name" value="Peripla_BP_I"/>
</dbReference>
<dbReference type="Pfam" id="PF13377">
    <property type="entry name" value="Peripla_BP_3"/>
    <property type="match status" value="1"/>
</dbReference>
<keyword evidence="7" id="KW-1185">Reference proteome</keyword>
<dbReference type="InterPro" id="IPR000843">
    <property type="entry name" value="HTH_LacI"/>
</dbReference>
<dbReference type="EC" id="5.1.1.1" evidence="6"/>
<dbReference type="GO" id="GO:0008784">
    <property type="term" value="F:alanine racemase activity"/>
    <property type="evidence" value="ECO:0007669"/>
    <property type="project" value="UniProtKB-EC"/>
</dbReference>
<evidence type="ECO:0000256" key="2">
    <source>
        <dbReference type="ARBA" id="ARBA00023125"/>
    </source>
</evidence>
<dbReference type="GO" id="GO:0000976">
    <property type="term" value="F:transcription cis-regulatory region binding"/>
    <property type="evidence" value="ECO:0007669"/>
    <property type="project" value="TreeGrafter"/>
</dbReference>
<protein>
    <submittedName>
        <fullName evidence="6">LacI family transcriptional regulator</fullName>
        <ecNumber evidence="6">5.1.1.1</ecNumber>
    </submittedName>
</protein>
<dbReference type="SUPFAM" id="SSF47413">
    <property type="entry name" value="lambda repressor-like DNA-binding domains"/>
    <property type="match status" value="1"/>
</dbReference>
<dbReference type="Gene3D" id="3.40.50.2300">
    <property type="match status" value="2"/>
</dbReference>
<sequence length="355" mass="37710">MVIRTHRPSVTDTSEDNAVSGKRPTLADVATRAGTSTAVVSYVLNNGPRPVSESLRAKVVNALDELNYRPDTRARALRRPRRWQQIGLLVPDLTLPLFGEFVGRIEIEARARDHLTMIGNTGYDPERELEFATAFTEVGVDGLVVIGAANARETAKLCSQERVPVVWMHNVRGEVDAEIVGVDHELAGAIVTGHLVDVHHCSDIAFIGGITEDDAAHGDLETVKQRFAGVRGRAGADVTVVPTNLTADGAYAAVSQFLSGVAHPPQALVVGTFGQASATIRAVTDAGLAVGTEIRVVGFDGHPHDYGQFDVTAAQQPVETITARAVARLLDEPTSDDPIAVSLHIGVTCGCTPQA</sequence>
<dbReference type="PANTHER" id="PTHR30146">
    <property type="entry name" value="LACI-RELATED TRANSCRIPTIONAL REPRESSOR"/>
    <property type="match status" value="1"/>
</dbReference>